<sequence>MWDALDGQKVDEVVVPGAISRIRQVFIRHQPQPKLSPQSRGCGCDEKVRHRQPPSGWFCAAHSSALVYNPTFIAEGLTKQTALAPVAKRVLAENRIHLFRLQLETSSQRLRAQHHKAAAAPQHQPSCRAVALLLQHRGEAAATRAAAAMGIMKG</sequence>
<organism evidence="1 2">
    <name type="scientific">Anas platyrhynchos</name>
    <name type="common">Mallard</name>
    <name type="synonym">Anas boschas</name>
    <dbReference type="NCBI Taxonomy" id="8839"/>
    <lineage>
        <taxon>Eukaryota</taxon>
        <taxon>Metazoa</taxon>
        <taxon>Chordata</taxon>
        <taxon>Craniata</taxon>
        <taxon>Vertebrata</taxon>
        <taxon>Euteleostomi</taxon>
        <taxon>Archelosauria</taxon>
        <taxon>Archosauria</taxon>
        <taxon>Dinosauria</taxon>
        <taxon>Saurischia</taxon>
        <taxon>Theropoda</taxon>
        <taxon>Coelurosauria</taxon>
        <taxon>Aves</taxon>
        <taxon>Neognathae</taxon>
        <taxon>Galloanserae</taxon>
        <taxon>Anseriformes</taxon>
        <taxon>Anatidae</taxon>
        <taxon>Anatinae</taxon>
        <taxon>Anas</taxon>
    </lineage>
</organism>
<name>R0LII1_ANAPL</name>
<dbReference type="EMBL" id="KB743091">
    <property type="protein sequence ID" value="EOB01440.1"/>
    <property type="molecule type" value="Genomic_DNA"/>
</dbReference>
<dbReference type="AlphaFoldDB" id="R0LII1"/>
<accession>R0LII1</accession>
<keyword evidence="2" id="KW-1185">Reference proteome</keyword>
<reference evidence="2" key="1">
    <citation type="journal article" date="2013" name="Nat. Genet.">
        <title>The duck genome and transcriptome provide insight into an avian influenza virus reservoir species.</title>
        <authorList>
            <person name="Huang Y."/>
            <person name="Li Y."/>
            <person name="Burt D.W."/>
            <person name="Chen H."/>
            <person name="Zhang Y."/>
            <person name="Qian W."/>
            <person name="Kim H."/>
            <person name="Gan S."/>
            <person name="Zhao Y."/>
            <person name="Li J."/>
            <person name="Yi K."/>
            <person name="Feng H."/>
            <person name="Zhu P."/>
            <person name="Li B."/>
            <person name="Liu Q."/>
            <person name="Fairley S."/>
            <person name="Magor K.E."/>
            <person name="Du Z."/>
            <person name="Hu X."/>
            <person name="Goodman L."/>
            <person name="Tafer H."/>
            <person name="Vignal A."/>
            <person name="Lee T."/>
            <person name="Kim K.W."/>
            <person name="Sheng Z."/>
            <person name="An Y."/>
            <person name="Searle S."/>
            <person name="Herrero J."/>
            <person name="Groenen M.A."/>
            <person name="Crooijmans R.P."/>
            <person name="Faraut T."/>
            <person name="Cai Q."/>
            <person name="Webster R.G."/>
            <person name="Aldridge J.R."/>
            <person name="Warren W.C."/>
            <person name="Bartschat S."/>
            <person name="Kehr S."/>
            <person name="Marz M."/>
            <person name="Stadler P.F."/>
            <person name="Smith J."/>
            <person name="Kraus R.H."/>
            <person name="Zhao Y."/>
            <person name="Ren L."/>
            <person name="Fei J."/>
            <person name="Morisson M."/>
            <person name="Kaiser P."/>
            <person name="Griffin D.K."/>
            <person name="Rao M."/>
            <person name="Pitel F."/>
            <person name="Wang J."/>
            <person name="Li N."/>
        </authorList>
    </citation>
    <scope>NUCLEOTIDE SEQUENCE [LARGE SCALE GENOMIC DNA]</scope>
</reference>
<evidence type="ECO:0000313" key="1">
    <source>
        <dbReference type="EMBL" id="EOB01440.1"/>
    </source>
</evidence>
<dbReference type="Proteomes" id="UP000296049">
    <property type="component" value="Unassembled WGS sequence"/>
</dbReference>
<proteinExistence type="predicted"/>
<evidence type="ECO:0000313" key="2">
    <source>
        <dbReference type="Proteomes" id="UP000296049"/>
    </source>
</evidence>
<protein>
    <submittedName>
        <fullName evidence="1">Uncharacterized protein</fullName>
    </submittedName>
</protein>
<gene>
    <name evidence="1" type="ORF">Anapl_13581</name>
</gene>